<evidence type="ECO:0000256" key="7">
    <source>
        <dbReference type="ARBA" id="ARBA00022683"/>
    </source>
</evidence>
<dbReference type="InterPro" id="IPR001127">
    <property type="entry name" value="PTS_EIIA_1_perm"/>
</dbReference>
<evidence type="ECO:0000256" key="10">
    <source>
        <dbReference type="ARBA" id="ARBA00022989"/>
    </source>
</evidence>
<evidence type="ECO:0000256" key="11">
    <source>
        <dbReference type="ARBA" id="ARBA00023136"/>
    </source>
</evidence>
<evidence type="ECO:0000256" key="4">
    <source>
        <dbReference type="ARBA" id="ARBA00022475"/>
    </source>
</evidence>
<dbReference type="NCBIfam" id="TIGR00830">
    <property type="entry name" value="PTBA"/>
    <property type="match status" value="1"/>
</dbReference>
<dbReference type="GO" id="GO:0008982">
    <property type="term" value="F:protein-N(PI)-phosphohistidine-sugar phosphotransferase activity"/>
    <property type="evidence" value="ECO:0007669"/>
    <property type="project" value="InterPro"/>
</dbReference>
<dbReference type="InterPro" id="IPR036878">
    <property type="entry name" value="Glu_permease_IIB"/>
</dbReference>
<evidence type="ECO:0000256" key="9">
    <source>
        <dbReference type="ARBA" id="ARBA00022777"/>
    </source>
</evidence>
<evidence type="ECO:0000259" key="17">
    <source>
        <dbReference type="PROSITE" id="PS51093"/>
    </source>
</evidence>
<dbReference type="PROSITE" id="PS51098">
    <property type="entry name" value="PTS_EIIB_TYPE_1"/>
    <property type="match status" value="1"/>
</dbReference>
<dbReference type="Gene3D" id="3.30.1360.60">
    <property type="entry name" value="Glucose permease domain IIB"/>
    <property type="match status" value="1"/>
</dbReference>
<dbReference type="GO" id="GO:0016301">
    <property type="term" value="F:kinase activity"/>
    <property type="evidence" value="ECO:0007669"/>
    <property type="project" value="UniProtKB-KW"/>
</dbReference>
<keyword evidence="3" id="KW-0813">Transport</keyword>
<evidence type="ECO:0000256" key="12">
    <source>
        <dbReference type="ARBA" id="ARBA00039163"/>
    </source>
</evidence>
<dbReference type="GO" id="GO:0005886">
    <property type="term" value="C:plasma membrane"/>
    <property type="evidence" value="ECO:0007669"/>
    <property type="project" value="UniProtKB-SubCell"/>
</dbReference>
<dbReference type="Pfam" id="PF00358">
    <property type="entry name" value="PTS_EIIA_1"/>
    <property type="match status" value="1"/>
</dbReference>
<dbReference type="PROSITE" id="PS00371">
    <property type="entry name" value="PTS_EIIA_TYPE_1_HIS"/>
    <property type="match status" value="1"/>
</dbReference>
<dbReference type="AlphaFoldDB" id="A0A6N3I045"/>
<dbReference type="InterPro" id="IPR018113">
    <property type="entry name" value="PTrfase_EIIB_Cys"/>
</dbReference>
<dbReference type="FunFam" id="2.70.70.10:FF:000001">
    <property type="entry name" value="PTS system glucose-specific IIA component"/>
    <property type="match status" value="1"/>
</dbReference>
<keyword evidence="5" id="KW-0762">Sugar transport</keyword>
<evidence type="ECO:0000256" key="13">
    <source>
        <dbReference type="ARBA" id="ARBA00042296"/>
    </source>
</evidence>
<keyword evidence="8" id="KW-0812">Transmembrane</keyword>
<dbReference type="InterPro" id="IPR001996">
    <property type="entry name" value="PTS_IIB_1"/>
</dbReference>
<dbReference type="CDD" id="cd00210">
    <property type="entry name" value="PTS_IIA_glc"/>
    <property type="match status" value="1"/>
</dbReference>
<dbReference type="CDD" id="cd00212">
    <property type="entry name" value="PTS_IIB_glc"/>
    <property type="match status" value="1"/>
</dbReference>
<dbReference type="SUPFAM" id="SSF51261">
    <property type="entry name" value="Duplicated hybrid motif"/>
    <property type="match status" value="1"/>
</dbReference>
<evidence type="ECO:0000256" key="14">
    <source>
        <dbReference type="ARBA" id="ARBA00042526"/>
    </source>
</evidence>
<keyword evidence="11" id="KW-0472">Membrane</keyword>
<evidence type="ECO:0000259" key="18">
    <source>
        <dbReference type="PROSITE" id="PS51098"/>
    </source>
</evidence>
<dbReference type="PANTHER" id="PTHR45008">
    <property type="entry name" value="PTS SYSTEM GLUCOSE-SPECIFIC EIIA COMPONENT"/>
    <property type="match status" value="1"/>
</dbReference>
<reference evidence="19" key="1">
    <citation type="submission" date="2019-11" db="EMBL/GenBank/DDBJ databases">
        <authorList>
            <person name="Feng L."/>
        </authorList>
    </citation>
    <scope>NUCLEOTIDE SEQUENCE</scope>
    <source>
        <strain evidence="19">EMassiliensisLFYP7</strain>
    </source>
</reference>
<sequence>MNVSASSEQDVAGLARQYIAAVGGSDNLTGIDACITRLRLSVKDSALVNEALAKRLGATGVIRLNKTSVQIIVGFVAEKIANAMKTTGPVAAAESAAPAAAAVKPQAVQPMGESVIATLVSPITGDIIPLDEVPDEAFASKAVGDGVAVKPTDKIVVSPVAGTIISIFNTNHAFCLESENGVEIVVHMGIDTVELQGQGFSRLVEEGAAVVAGQPVLEIDLDYLNANARSMISPVVCSNIENYSGLVIKAEGKVIAGKTPLYEIRG</sequence>
<dbReference type="GO" id="GO:0005737">
    <property type="term" value="C:cytoplasm"/>
    <property type="evidence" value="ECO:0007669"/>
    <property type="project" value="UniProtKB-SubCell"/>
</dbReference>
<comment type="subcellular location">
    <subcellularLocation>
        <location evidence="2">Cell membrane</location>
        <topology evidence="2">Multi-pass membrane protein</topology>
    </subcellularLocation>
    <subcellularLocation>
        <location evidence="1">Cytoplasm</location>
    </subcellularLocation>
</comment>
<dbReference type="SUPFAM" id="SSF55604">
    <property type="entry name" value="Glucose permease domain IIB"/>
    <property type="match status" value="1"/>
</dbReference>
<dbReference type="Gene3D" id="2.70.70.10">
    <property type="entry name" value="Glucose Permease (Domain IIA)"/>
    <property type="match status" value="1"/>
</dbReference>
<feature type="active site" description="Phosphocysteine intermediate; for EIIB activity" evidence="16">
    <location>
        <position position="34"/>
    </location>
</feature>
<evidence type="ECO:0000256" key="1">
    <source>
        <dbReference type="ARBA" id="ARBA00004496"/>
    </source>
</evidence>
<keyword evidence="6" id="KW-0808">Transferase</keyword>
<evidence type="ECO:0000313" key="19">
    <source>
        <dbReference type="EMBL" id="VYU81363.1"/>
    </source>
</evidence>
<protein>
    <recommendedName>
        <fullName evidence="12">PTS system glucose-specific EIIA component</fullName>
    </recommendedName>
    <alternativeName>
        <fullName evidence="15">EIIA-Glc</fullName>
    </alternativeName>
    <alternativeName>
        <fullName evidence="14">EIII-Glc</fullName>
    </alternativeName>
    <alternativeName>
        <fullName evidence="13">Glucose-specific phosphotransferase enzyme IIA component</fullName>
    </alternativeName>
</protein>
<evidence type="ECO:0000256" key="3">
    <source>
        <dbReference type="ARBA" id="ARBA00022448"/>
    </source>
</evidence>
<keyword evidence="7" id="KW-0598">Phosphotransferase system</keyword>
<proteinExistence type="predicted"/>
<keyword evidence="4" id="KW-1003">Cell membrane</keyword>
<gene>
    <name evidence="19" type="primary">ptsG_1</name>
    <name evidence="19" type="ORF">EMLFYP7_00298</name>
</gene>
<evidence type="ECO:0000256" key="2">
    <source>
        <dbReference type="ARBA" id="ARBA00004651"/>
    </source>
</evidence>
<evidence type="ECO:0000256" key="8">
    <source>
        <dbReference type="ARBA" id="ARBA00022692"/>
    </source>
</evidence>
<evidence type="ECO:0000256" key="5">
    <source>
        <dbReference type="ARBA" id="ARBA00022597"/>
    </source>
</evidence>
<accession>A0A6N3I045</accession>
<dbReference type="InterPro" id="IPR050890">
    <property type="entry name" value="PTS_EIIA_component"/>
</dbReference>
<dbReference type="InterPro" id="IPR011055">
    <property type="entry name" value="Dup_hybrid_motif"/>
</dbReference>
<dbReference type="PANTHER" id="PTHR45008:SF1">
    <property type="entry name" value="PTS SYSTEM GLUCOSE-SPECIFIC EIIA COMPONENT"/>
    <property type="match status" value="1"/>
</dbReference>
<dbReference type="GO" id="GO:0009401">
    <property type="term" value="P:phosphoenolpyruvate-dependent sugar phosphotransferase system"/>
    <property type="evidence" value="ECO:0007669"/>
    <property type="project" value="UniProtKB-KW"/>
</dbReference>
<keyword evidence="10" id="KW-1133">Transmembrane helix</keyword>
<dbReference type="EMBL" id="CACRTZ010000041">
    <property type="protein sequence ID" value="VYU81363.1"/>
    <property type="molecule type" value="Genomic_DNA"/>
</dbReference>
<dbReference type="PROSITE" id="PS51093">
    <property type="entry name" value="PTS_EIIA_TYPE_1"/>
    <property type="match status" value="1"/>
</dbReference>
<dbReference type="Pfam" id="PF00367">
    <property type="entry name" value="PTS_EIIB"/>
    <property type="match status" value="1"/>
</dbReference>
<feature type="domain" description="PTS EIIA type-1" evidence="17">
    <location>
        <begin position="135"/>
        <end position="239"/>
    </location>
</feature>
<evidence type="ECO:0000256" key="6">
    <source>
        <dbReference type="ARBA" id="ARBA00022679"/>
    </source>
</evidence>
<evidence type="ECO:0000256" key="15">
    <source>
        <dbReference type="ARBA" id="ARBA00042873"/>
    </source>
</evidence>
<dbReference type="NCBIfam" id="TIGR00826">
    <property type="entry name" value="EIIB_glc"/>
    <property type="match status" value="1"/>
</dbReference>
<evidence type="ECO:0000256" key="16">
    <source>
        <dbReference type="PROSITE-ProRule" id="PRU00421"/>
    </source>
</evidence>
<feature type="domain" description="PTS EIIB type-1" evidence="18">
    <location>
        <begin position="12"/>
        <end position="94"/>
    </location>
</feature>
<dbReference type="FunFam" id="3.30.1360.60:FF:000001">
    <property type="entry name" value="PTS system glucose-specific IIBC component PtsG"/>
    <property type="match status" value="1"/>
</dbReference>
<name>A0A6N3I045_9ENTR</name>
<keyword evidence="9" id="KW-0418">Kinase</keyword>
<organism evidence="19">
    <name type="scientific">Phytobacter massiliensis</name>
    <dbReference type="NCBI Taxonomy" id="1485952"/>
    <lineage>
        <taxon>Bacteria</taxon>
        <taxon>Pseudomonadati</taxon>
        <taxon>Pseudomonadota</taxon>
        <taxon>Gammaproteobacteria</taxon>
        <taxon>Enterobacterales</taxon>
        <taxon>Enterobacteriaceae</taxon>
        <taxon>Phytobacter</taxon>
    </lineage>
</organism>
<dbReference type="PROSITE" id="PS01035">
    <property type="entry name" value="PTS_EIIB_TYPE_1_CYS"/>
    <property type="match status" value="1"/>
</dbReference>